<gene>
    <name evidence="6" type="ORF">C5167_012227</name>
</gene>
<name>A0A4Y7J140_PAPSO</name>
<dbReference type="EMBL" id="CM010717">
    <property type="protein sequence ID" value="RZC53375.1"/>
    <property type="molecule type" value="Genomic_DNA"/>
</dbReference>
<evidence type="ECO:0000256" key="4">
    <source>
        <dbReference type="SAM" id="Coils"/>
    </source>
</evidence>
<evidence type="ECO:0000259" key="5">
    <source>
        <dbReference type="Pfam" id="PF22591"/>
    </source>
</evidence>
<evidence type="ECO:0000313" key="7">
    <source>
        <dbReference type="Proteomes" id="UP000316621"/>
    </source>
</evidence>
<dbReference type="Proteomes" id="UP000316621">
    <property type="component" value="Chromosome 3"/>
</dbReference>
<dbReference type="PANTHER" id="PTHR14005:SF0">
    <property type="entry name" value="EUKARYOTIC TRANSLATION INITIATION FACTOR 3 SUBUNIT A"/>
    <property type="match status" value="1"/>
</dbReference>
<dbReference type="Gramene" id="RZC53375">
    <property type="protein sequence ID" value="RZC53375"/>
    <property type="gene ID" value="C5167_012227"/>
</dbReference>
<dbReference type="PANTHER" id="PTHR14005">
    <property type="entry name" value="EUKARYOTIC TRANSLATION INITIATION FACTOR 3, THETA SUBUNIT"/>
    <property type="match status" value="1"/>
</dbReference>
<dbReference type="InterPro" id="IPR027512">
    <property type="entry name" value="EIF3A"/>
</dbReference>
<dbReference type="AlphaFoldDB" id="A0A4Y7J140"/>
<sequence>MNNTNTDLQHKNNIDLVVRLLAISEVRVWFFKQHQSDNLSYRNIFISNFLVDKYDMRRGRFAKNGLIQYQIVCQQVNVGSLEEVIKPFLHLSTEKVENAKTQAEALEEALDIDDLEADKRPEDLMLSYIGGEKGKDISDRELVTLWLEAYRMVL</sequence>
<dbReference type="GO" id="GO:0001732">
    <property type="term" value="P:formation of cytoplasmic translation initiation complex"/>
    <property type="evidence" value="ECO:0007669"/>
    <property type="project" value="TreeGrafter"/>
</dbReference>
<keyword evidence="7" id="KW-1185">Reference proteome</keyword>
<keyword evidence="3" id="KW-0648">Protein biosynthesis</keyword>
<keyword evidence="2" id="KW-0396">Initiation factor</keyword>
<dbReference type="Pfam" id="PF22591">
    <property type="entry name" value="eIF3a_PCI_TPR-like"/>
    <property type="match status" value="1"/>
</dbReference>
<dbReference type="GO" id="GO:0043614">
    <property type="term" value="C:multi-eIF complex"/>
    <property type="evidence" value="ECO:0007669"/>
    <property type="project" value="TreeGrafter"/>
</dbReference>
<evidence type="ECO:0000256" key="1">
    <source>
        <dbReference type="ARBA" id="ARBA00022490"/>
    </source>
</evidence>
<dbReference type="InterPro" id="IPR054711">
    <property type="entry name" value="eIF3a_PCI_TPR-like"/>
</dbReference>
<accession>A0A4Y7J140</accession>
<proteinExistence type="predicted"/>
<feature type="coiled-coil region" evidence="4">
    <location>
        <begin position="89"/>
        <end position="116"/>
    </location>
</feature>
<dbReference type="GO" id="GO:0003729">
    <property type="term" value="F:mRNA binding"/>
    <property type="evidence" value="ECO:0007669"/>
    <property type="project" value="TreeGrafter"/>
</dbReference>
<organism evidence="6 7">
    <name type="scientific">Papaver somniferum</name>
    <name type="common">Opium poppy</name>
    <dbReference type="NCBI Taxonomy" id="3469"/>
    <lineage>
        <taxon>Eukaryota</taxon>
        <taxon>Viridiplantae</taxon>
        <taxon>Streptophyta</taxon>
        <taxon>Embryophyta</taxon>
        <taxon>Tracheophyta</taxon>
        <taxon>Spermatophyta</taxon>
        <taxon>Magnoliopsida</taxon>
        <taxon>Ranunculales</taxon>
        <taxon>Papaveraceae</taxon>
        <taxon>Papaveroideae</taxon>
        <taxon>Papaver</taxon>
    </lineage>
</organism>
<keyword evidence="1" id="KW-0963">Cytoplasm</keyword>
<reference evidence="6 7" key="1">
    <citation type="journal article" date="2018" name="Science">
        <title>The opium poppy genome and morphinan production.</title>
        <authorList>
            <person name="Guo L."/>
            <person name="Winzer T."/>
            <person name="Yang X."/>
            <person name="Li Y."/>
            <person name="Ning Z."/>
            <person name="He Z."/>
            <person name="Teodor R."/>
            <person name="Lu Y."/>
            <person name="Bowser T.A."/>
            <person name="Graham I.A."/>
            <person name="Ye K."/>
        </authorList>
    </citation>
    <scope>NUCLEOTIDE SEQUENCE [LARGE SCALE GENOMIC DNA]</scope>
    <source>
        <strain evidence="7">cv. HN1</strain>
        <tissue evidence="6">Leaves</tissue>
    </source>
</reference>
<protein>
    <recommendedName>
        <fullName evidence="5">eIF3a PCI domain-containing protein</fullName>
    </recommendedName>
</protein>
<evidence type="ECO:0000256" key="2">
    <source>
        <dbReference type="ARBA" id="ARBA00022540"/>
    </source>
</evidence>
<dbReference type="GO" id="GO:0071541">
    <property type="term" value="C:eukaryotic translation initiation factor 3 complex, eIF3m"/>
    <property type="evidence" value="ECO:0007669"/>
    <property type="project" value="TreeGrafter"/>
</dbReference>
<dbReference type="GO" id="GO:0071540">
    <property type="term" value="C:eukaryotic translation initiation factor 3 complex, eIF3e"/>
    <property type="evidence" value="ECO:0007669"/>
    <property type="project" value="TreeGrafter"/>
</dbReference>
<keyword evidence="4" id="KW-0175">Coiled coil</keyword>
<evidence type="ECO:0000313" key="6">
    <source>
        <dbReference type="EMBL" id="RZC53375.1"/>
    </source>
</evidence>
<dbReference type="GO" id="GO:0002188">
    <property type="term" value="P:translation reinitiation"/>
    <property type="evidence" value="ECO:0007669"/>
    <property type="project" value="TreeGrafter"/>
</dbReference>
<dbReference type="GO" id="GO:0003743">
    <property type="term" value="F:translation initiation factor activity"/>
    <property type="evidence" value="ECO:0007669"/>
    <property type="project" value="UniProtKB-KW"/>
</dbReference>
<evidence type="ECO:0000256" key="3">
    <source>
        <dbReference type="ARBA" id="ARBA00022917"/>
    </source>
</evidence>
<feature type="domain" description="eIF3a PCI" evidence="5">
    <location>
        <begin position="47"/>
        <end position="154"/>
    </location>
</feature>
<dbReference type="STRING" id="3469.A0A4Y7J140"/>